<dbReference type="EMBL" id="JABFNT010000006">
    <property type="protein sequence ID" value="NOJ77212.1"/>
    <property type="molecule type" value="Genomic_DNA"/>
</dbReference>
<evidence type="ECO:0000256" key="2">
    <source>
        <dbReference type="ARBA" id="ARBA00011738"/>
    </source>
</evidence>
<name>A0A7Y4IDC8_MYXXA</name>
<evidence type="ECO:0000256" key="4">
    <source>
        <dbReference type="ARBA" id="ARBA00022676"/>
    </source>
</evidence>
<dbReference type="RefSeq" id="WP_171439733.1">
    <property type="nucleotide sequence ID" value="NZ_JABFNS010000058.1"/>
</dbReference>
<evidence type="ECO:0000313" key="10">
    <source>
        <dbReference type="Proteomes" id="UP000533080"/>
    </source>
</evidence>
<dbReference type="Pfam" id="PF00534">
    <property type="entry name" value="Glycos_transf_1"/>
    <property type="match status" value="1"/>
</dbReference>
<evidence type="ECO:0000256" key="1">
    <source>
        <dbReference type="ARBA" id="ARBA00009481"/>
    </source>
</evidence>
<dbReference type="PANTHER" id="PTHR47779:SF1">
    <property type="entry name" value="SYNTHASE (CCG-9), PUTATIVE (AFU_ORTHOLOGUE AFUA_3G12100)-RELATED"/>
    <property type="match status" value="1"/>
</dbReference>
<dbReference type="InterPro" id="IPR052078">
    <property type="entry name" value="Trehalose_Metab_GTase"/>
</dbReference>
<dbReference type="GO" id="GO:0016757">
    <property type="term" value="F:glycosyltransferase activity"/>
    <property type="evidence" value="ECO:0007669"/>
    <property type="project" value="UniProtKB-KW"/>
</dbReference>
<dbReference type="Pfam" id="PF21269">
    <property type="entry name" value="TreT_GT1"/>
    <property type="match status" value="1"/>
</dbReference>
<proteinExistence type="inferred from homology"/>
<feature type="domain" description="Trehalose synthase N-terminal" evidence="8">
    <location>
        <begin position="47"/>
        <end position="198"/>
    </location>
</feature>
<gene>
    <name evidence="9" type="ORF">HNV28_02365</name>
</gene>
<reference evidence="9 10" key="1">
    <citation type="submission" date="2020-05" db="EMBL/GenBank/DDBJ databases">
        <authorList>
            <person name="Whitworth D."/>
        </authorList>
    </citation>
    <scope>NUCLEOTIDE SEQUENCE [LARGE SCALE GENOMIC DNA]</scope>
    <source>
        <strain evidence="9 10">AM005</strain>
    </source>
</reference>
<dbReference type="Gene3D" id="3.40.50.2000">
    <property type="entry name" value="Glycogen Phosphorylase B"/>
    <property type="match status" value="2"/>
</dbReference>
<evidence type="ECO:0000256" key="3">
    <source>
        <dbReference type="ARBA" id="ARBA00022526"/>
    </source>
</evidence>
<sequence length="478" mass="51826">MLKPVEIHIQAEPLTHLKSELDPNGWRDFQAHADRARALMAGRTFWNISSTSKGGGVAEMLPRMVAYARGAGVDARWLVLTGTPAFFHITKRLLHALHGSSGDGSSLGAVERATYDEVIQDNVEEFLALVKPRDVVLLHDPQTGGLGPALAAAGASVVWRCHVGCDTPNAEVARAWEFLRPDLSAARFIIFSRAAYVPPQYADRALIIQPSIDIFAVKNQPMAPEVARAILATTGLLRGGPDMPAPVFTRADGVTGRVSRCADIIRLGTGPAPDTPLIVQVSRWDPLKDAAGVLSGFALLLRHSPHLRAELVLAGPAVTSVADDPDAATTLEDVLALWRRQSHFVRQRIHLACLPMADHEENAAIVNALQRHAAVVTQKSLQEGFGLTITEAMWKARPVVASAVGGLQDQVVHMKNGLLIRNPEDRTEFAGAVRALLEAPELAALLGRRAHEHVRAHFTATRHLTDFARLVERLEEQG</sequence>
<keyword evidence="6" id="KW-0119">Carbohydrate metabolism</keyword>
<feature type="domain" description="Glycosyl transferase family 1" evidence="7">
    <location>
        <begin position="272"/>
        <end position="451"/>
    </location>
</feature>
<dbReference type="GO" id="GO:0006006">
    <property type="term" value="P:glucose metabolic process"/>
    <property type="evidence" value="ECO:0007669"/>
    <property type="project" value="UniProtKB-KW"/>
</dbReference>
<organism evidence="9 10">
    <name type="scientific">Myxococcus xanthus</name>
    <dbReference type="NCBI Taxonomy" id="34"/>
    <lineage>
        <taxon>Bacteria</taxon>
        <taxon>Pseudomonadati</taxon>
        <taxon>Myxococcota</taxon>
        <taxon>Myxococcia</taxon>
        <taxon>Myxococcales</taxon>
        <taxon>Cystobacterineae</taxon>
        <taxon>Myxococcaceae</taxon>
        <taxon>Myxococcus</taxon>
    </lineage>
</organism>
<keyword evidence="4" id="KW-0328">Glycosyltransferase</keyword>
<protein>
    <submittedName>
        <fullName evidence="9">Glycosyltransferase</fullName>
    </submittedName>
</protein>
<dbReference type="Proteomes" id="UP000533080">
    <property type="component" value="Unassembled WGS sequence"/>
</dbReference>
<evidence type="ECO:0000313" key="9">
    <source>
        <dbReference type="EMBL" id="NOJ77212.1"/>
    </source>
</evidence>
<keyword evidence="3" id="KW-0313">Glucose metabolism</keyword>
<dbReference type="InterPro" id="IPR001296">
    <property type="entry name" value="Glyco_trans_1"/>
</dbReference>
<dbReference type="AlphaFoldDB" id="A0A7Y4IDC8"/>
<evidence type="ECO:0000256" key="6">
    <source>
        <dbReference type="ARBA" id="ARBA00023277"/>
    </source>
</evidence>
<comment type="subunit">
    <text evidence="2">Homodimer.</text>
</comment>
<keyword evidence="5 9" id="KW-0808">Transferase</keyword>
<dbReference type="InterPro" id="IPR049438">
    <property type="entry name" value="TreT_GT1"/>
</dbReference>
<comment type="caution">
    <text evidence="9">The sequence shown here is derived from an EMBL/GenBank/DDBJ whole genome shotgun (WGS) entry which is preliminary data.</text>
</comment>
<evidence type="ECO:0000256" key="5">
    <source>
        <dbReference type="ARBA" id="ARBA00022679"/>
    </source>
</evidence>
<evidence type="ECO:0000259" key="7">
    <source>
        <dbReference type="Pfam" id="PF00534"/>
    </source>
</evidence>
<comment type="similarity">
    <text evidence="1">Belongs to the glycosyltransferase group 1 family. Glycosyltransferase 4 subfamily.</text>
</comment>
<dbReference type="SUPFAM" id="SSF53756">
    <property type="entry name" value="UDP-Glycosyltransferase/glycogen phosphorylase"/>
    <property type="match status" value="1"/>
</dbReference>
<accession>A0A7Y4IDC8</accession>
<evidence type="ECO:0000259" key="8">
    <source>
        <dbReference type="Pfam" id="PF21269"/>
    </source>
</evidence>
<dbReference type="PANTHER" id="PTHR47779">
    <property type="entry name" value="SYNTHASE (CCG-9), PUTATIVE (AFU_ORTHOLOGUE AFUA_3G12100)-RELATED"/>
    <property type="match status" value="1"/>
</dbReference>